<keyword evidence="3 6" id="KW-0812">Transmembrane</keyword>
<evidence type="ECO:0000256" key="6">
    <source>
        <dbReference type="SAM" id="Phobius"/>
    </source>
</evidence>
<dbReference type="EMBL" id="JBHUII010000011">
    <property type="protein sequence ID" value="MFD2207235.1"/>
    <property type="molecule type" value="Genomic_DNA"/>
</dbReference>
<keyword evidence="5 6" id="KW-0472">Membrane</keyword>
<comment type="caution">
    <text evidence="8">The sequence shown here is derived from an EMBL/GenBank/DDBJ whole genome shotgun (WGS) entry which is preliminary data.</text>
</comment>
<feature type="transmembrane region" description="Helical" evidence="6">
    <location>
        <begin position="292"/>
        <end position="316"/>
    </location>
</feature>
<evidence type="ECO:0000256" key="1">
    <source>
        <dbReference type="ARBA" id="ARBA00004651"/>
    </source>
</evidence>
<gene>
    <name evidence="8" type="ORF">ACFSKO_16525</name>
</gene>
<keyword evidence="4 6" id="KW-1133">Transmembrane helix</keyword>
<accession>A0ABW5BQN9</accession>
<evidence type="ECO:0000256" key="3">
    <source>
        <dbReference type="ARBA" id="ARBA00022692"/>
    </source>
</evidence>
<organism evidence="8 9">
    <name type="scientific">Kiloniella antarctica</name>
    <dbReference type="NCBI Taxonomy" id="1550907"/>
    <lineage>
        <taxon>Bacteria</taxon>
        <taxon>Pseudomonadati</taxon>
        <taxon>Pseudomonadota</taxon>
        <taxon>Alphaproteobacteria</taxon>
        <taxon>Rhodospirillales</taxon>
        <taxon>Kiloniellaceae</taxon>
        <taxon>Kiloniella</taxon>
    </lineage>
</organism>
<dbReference type="PANTHER" id="PTHR35007">
    <property type="entry name" value="INTEGRAL MEMBRANE PROTEIN-RELATED"/>
    <property type="match status" value="1"/>
</dbReference>
<sequence>MNLSDFISTSFTEDEFLILAAGLSVFMICIAVWYSLLETDPSSKKVKEMSTLRESMRGDYLNPIQRKKLTGNSTNQMKRVVEFFKLLKNEQAEKLAFALSQAGKRTPEALYRLLFYKLIAPIVAATVAYVYVYVLKAVDLEPMAKTLVTITATVIGAKIPDILLKNSITKRHDLVKKALPDGLDLMVICTEAGLSLDAAFTRVSKEMIAVAPELADELSLTSLELGFLPERNKALANLAARVDIPMMRSLVNALIQSEKFGTPLSQSLRVMSAELRHERLLKAEEKAARLPAIMTVPMIIFILPPLFIVLLGPAVMRTVDALSAM</sequence>
<protein>
    <submittedName>
        <fullName evidence="8">Type II secretion system F family protein</fullName>
    </submittedName>
</protein>
<feature type="domain" description="Type II secretion system protein GspF" evidence="7">
    <location>
        <begin position="183"/>
        <end position="311"/>
    </location>
</feature>
<name>A0ABW5BQN9_9PROT</name>
<evidence type="ECO:0000256" key="4">
    <source>
        <dbReference type="ARBA" id="ARBA00022989"/>
    </source>
</evidence>
<dbReference type="Proteomes" id="UP001597294">
    <property type="component" value="Unassembled WGS sequence"/>
</dbReference>
<keyword evidence="2" id="KW-1003">Cell membrane</keyword>
<evidence type="ECO:0000256" key="2">
    <source>
        <dbReference type="ARBA" id="ARBA00022475"/>
    </source>
</evidence>
<dbReference type="Pfam" id="PF00482">
    <property type="entry name" value="T2SSF"/>
    <property type="match status" value="1"/>
</dbReference>
<evidence type="ECO:0000259" key="7">
    <source>
        <dbReference type="Pfam" id="PF00482"/>
    </source>
</evidence>
<comment type="subcellular location">
    <subcellularLocation>
        <location evidence="1">Cell membrane</location>
        <topology evidence="1">Multi-pass membrane protein</topology>
    </subcellularLocation>
</comment>
<dbReference type="RefSeq" id="WP_380253665.1">
    <property type="nucleotide sequence ID" value="NZ_JBHUII010000011.1"/>
</dbReference>
<dbReference type="InterPro" id="IPR018076">
    <property type="entry name" value="T2SS_GspF_dom"/>
</dbReference>
<feature type="transmembrane region" description="Helical" evidence="6">
    <location>
        <begin position="114"/>
        <end position="134"/>
    </location>
</feature>
<evidence type="ECO:0000313" key="9">
    <source>
        <dbReference type="Proteomes" id="UP001597294"/>
    </source>
</evidence>
<dbReference type="PANTHER" id="PTHR35007:SF2">
    <property type="entry name" value="PILUS ASSEMBLE PROTEIN"/>
    <property type="match status" value="1"/>
</dbReference>
<evidence type="ECO:0000313" key="8">
    <source>
        <dbReference type="EMBL" id="MFD2207235.1"/>
    </source>
</evidence>
<proteinExistence type="predicted"/>
<keyword evidence="9" id="KW-1185">Reference proteome</keyword>
<reference evidence="9" key="1">
    <citation type="journal article" date="2019" name="Int. J. Syst. Evol. Microbiol.">
        <title>The Global Catalogue of Microorganisms (GCM) 10K type strain sequencing project: providing services to taxonomists for standard genome sequencing and annotation.</title>
        <authorList>
            <consortium name="The Broad Institute Genomics Platform"/>
            <consortium name="The Broad Institute Genome Sequencing Center for Infectious Disease"/>
            <person name="Wu L."/>
            <person name="Ma J."/>
        </authorList>
    </citation>
    <scope>NUCLEOTIDE SEQUENCE [LARGE SCALE GENOMIC DNA]</scope>
    <source>
        <strain evidence="9">CGMCC 4.7192</strain>
    </source>
</reference>
<evidence type="ECO:0000256" key="5">
    <source>
        <dbReference type="ARBA" id="ARBA00023136"/>
    </source>
</evidence>
<feature type="transmembrane region" description="Helical" evidence="6">
    <location>
        <begin position="16"/>
        <end position="37"/>
    </location>
</feature>